<reference evidence="3 4" key="1">
    <citation type="submission" date="2016-10" db="EMBL/GenBank/DDBJ databases">
        <authorList>
            <person name="Varghese N."/>
            <person name="Submissions S."/>
        </authorList>
    </citation>
    <scope>NUCLEOTIDE SEQUENCE [LARGE SCALE GENOMIC DNA]</scope>
    <source>
        <strain evidence="3">KHGC19</strain>
        <strain evidence="1 4">WCP15</strain>
    </source>
</reference>
<keyword evidence="4" id="KW-1185">Reference proteome</keyword>
<sequence>MGYDDRRKHYVRVVSSTDVDGRVVPLCIVWDDDTRYEVDRVLGVRHAYSRRTGAKGLRYSIQVDGRQTYLYYEDPRWFVEAKVRPSYLG</sequence>
<evidence type="ECO:0000313" key="3">
    <source>
        <dbReference type="Proteomes" id="UP000199128"/>
    </source>
</evidence>
<dbReference type="EMBL" id="FOGP01000001">
    <property type="protein sequence ID" value="SER29130.1"/>
    <property type="molecule type" value="Genomic_DNA"/>
</dbReference>
<evidence type="ECO:0000313" key="4">
    <source>
        <dbReference type="Proteomes" id="UP000199135"/>
    </source>
</evidence>
<proteinExistence type="predicted"/>
<dbReference type="EMBL" id="FNWT01000001">
    <property type="protein sequence ID" value="SEH36444.1"/>
    <property type="molecule type" value="Genomic_DNA"/>
</dbReference>
<dbReference type="AlphaFoldDB" id="A0A1H9MZH3"/>
<reference evidence="2" key="2">
    <citation type="submission" date="2016-10" db="EMBL/GenBank/DDBJ databases">
        <authorList>
            <person name="de Groot N.N."/>
        </authorList>
    </citation>
    <scope>NUCLEOTIDE SEQUENCE [LARGE SCALE GENOMIC DNA]</scope>
    <source>
        <strain evidence="2">KHGC19</strain>
    </source>
</reference>
<protein>
    <submittedName>
        <fullName evidence="2">Uncharacterized protein</fullName>
    </submittedName>
</protein>
<evidence type="ECO:0000313" key="1">
    <source>
        <dbReference type="EMBL" id="SEH36444.1"/>
    </source>
</evidence>
<gene>
    <name evidence="2" type="ORF">SAMN05216446_0065</name>
    <name evidence="1" type="ORF">SAMN05216447_10165</name>
</gene>
<dbReference type="Proteomes" id="UP000199128">
    <property type="component" value="Unassembled WGS sequence"/>
</dbReference>
<accession>A0A1H9MZH3</accession>
<name>A0A1H9MZH3_9ACTN</name>
<dbReference type="Proteomes" id="UP000199135">
    <property type="component" value="Unassembled WGS sequence"/>
</dbReference>
<dbReference type="RefSeq" id="WP_078686306.1">
    <property type="nucleotide sequence ID" value="NZ_FNWT01000001.1"/>
</dbReference>
<evidence type="ECO:0000313" key="2">
    <source>
        <dbReference type="EMBL" id="SER29130.1"/>
    </source>
</evidence>
<organism evidence="2 3">
    <name type="scientific">Parafannyhessea umbonata</name>
    <dbReference type="NCBI Taxonomy" id="604330"/>
    <lineage>
        <taxon>Bacteria</taxon>
        <taxon>Bacillati</taxon>
        <taxon>Actinomycetota</taxon>
        <taxon>Coriobacteriia</taxon>
        <taxon>Coriobacteriales</taxon>
        <taxon>Atopobiaceae</taxon>
        <taxon>Parafannyhessea</taxon>
    </lineage>
</organism>